<organism evidence="1 2">
    <name type="scientific">Photobacterium aphoticum</name>
    <dbReference type="NCBI Taxonomy" id="754436"/>
    <lineage>
        <taxon>Bacteria</taxon>
        <taxon>Pseudomonadati</taxon>
        <taxon>Pseudomonadota</taxon>
        <taxon>Gammaproteobacteria</taxon>
        <taxon>Vibrionales</taxon>
        <taxon>Vibrionaceae</taxon>
        <taxon>Photobacterium</taxon>
    </lineage>
</organism>
<protein>
    <submittedName>
        <fullName evidence="1">Phage portal protein</fullName>
    </submittedName>
</protein>
<dbReference type="eggNOG" id="ENOG50310S8">
    <property type="taxonomic scope" value="Bacteria"/>
</dbReference>
<gene>
    <name evidence="1" type="ORF">JCM19237_243</name>
</gene>
<dbReference type="Proteomes" id="UP000029227">
    <property type="component" value="Unassembled WGS sequence"/>
</dbReference>
<dbReference type="STRING" id="754436.JCM19237_243"/>
<proteinExistence type="predicted"/>
<reference evidence="1 2" key="1">
    <citation type="journal article" date="2014" name="Genome Announc.">
        <title>Draft Genome Sequences of Two Vibrionaceae Species, Vibrio ponticus C121 and Photobacterium aphoticum C119, Isolated as Coral Reef Microbiota.</title>
        <authorList>
            <person name="Al-saari N."/>
            <person name="Meirelles P.M."/>
            <person name="Mino S."/>
            <person name="Suda W."/>
            <person name="Oshima K."/>
            <person name="Hattori M."/>
            <person name="Ohkuma M."/>
            <person name="Thompson F.L."/>
            <person name="Gomez-Gil B."/>
            <person name="Sawabe T."/>
            <person name="Sawabe T."/>
        </authorList>
    </citation>
    <scope>NUCLEOTIDE SEQUENCE [LARGE SCALE GENOMIC DNA]</scope>
    <source>
        <strain evidence="1 2">JCM 19237</strain>
    </source>
</reference>
<dbReference type="AlphaFoldDB" id="A0A090R013"/>
<dbReference type="EMBL" id="BBMN01000020">
    <property type="protein sequence ID" value="GAL07863.1"/>
    <property type="molecule type" value="Genomic_DNA"/>
</dbReference>
<comment type="caution">
    <text evidence="1">The sequence shown here is derived from an EMBL/GenBank/DDBJ whole genome shotgun (WGS) entry which is preliminary data.</text>
</comment>
<name>A0A090R013_9GAMM</name>
<evidence type="ECO:0000313" key="2">
    <source>
        <dbReference type="Proteomes" id="UP000029227"/>
    </source>
</evidence>
<evidence type="ECO:0000313" key="1">
    <source>
        <dbReference type="EMBL" id="GAL07863.1"/>
    </source>
</evidence>
<sequence>MAEMSKNGEGGISKKLNGLMKQLFPYFNESDQNDSTIHVEASNFNERWQVPDVAANTPPTTLGSNGDSDRDRYFIKKMPSDRMAKYALLAEMAEDATIDAGINIHLGFALSVDSKTNKAITLKPKTEADTEYVAKLQAELVDPINEKIRNWLKPSCIFGTNYVRPYGEAGKGIVAWEASWDTLPINIKEYERAGQLAGFTSEKLVKKESGGGIRLAEPWALIPLKLDNWTPDIHQPPIQNGVQQYSLYDDTHMRRPMETQNYGRSILESSLESWCAMRESLISLLSSRVLASKKDRFVHVSTAGLDTARAAEYVNLVADQLKADKEASLRKSARASAISTVWNAIIPSMGDKGGVTIDTQTMSPDIQHVEDIMFHIKRLCGSLGIDLVWLASQTC</sequence>
<accession>A0A090R013</accession>